<accession>A0A1V2GU39</accession>
<evidence type="ECO:0000313" key="1">
    <source>
        <dbReference type="EMBL" id="ONG42478.1"/>
    </source>
</evidence>
<dbReference type="InterPro" id="IPR021710">
    <property type="entry name" value="DUF3293"/>
</dbReference>
<dbReference type="EMBL" id="MLCO01000525">
    <property type="protein sequence ID" value="ONG42478.1"/>
    <property type="molecule type" value="Genomic_DNA"/>
</dbReference>
<reference evidence="1 2" key="1">
    <citation type="submission" date="2016-10" db="EMBL/GenBank/DDBJ databases">
        <title>Draft Genome sequence of Roseomonas sp. strain M3.</title>
        <authorList>
            <person name="Subhash Y."/>
            <person name="Lee S."/>
        </authorList>
    </citation>
    <scope>NUCLEOTIDE SEQUENCE [LARGE SCALE GENOMIC DNA]</scope>
    <source>
        <strain evidence="1 2">M3</strain>
    </source>
</reference>
<dbReference type="AlphaFoldDB" id="A0A1V2GU39"/>
<proteinExistence type="predicted"/>
<evidence type="ECO:0000313" key="2">
    <source>
        <dbReference type="Proteomes" id="UP000188879"/>
    </source>
</evidence>
<comment type="caution">
    <text evidence="1">The sequence shown here is derived from an EMBL/GenBank/DDBJ whole genome shotgun (WGS) entry which is preliminary data.</text>
</comment>
<protein>
    <recommendedName>
        <fullName evidence="3">DUF3293 domain-containing protein</fullName>
    </recommendedName>
</protein>
<keyword evidence="2" id="KW-1185">Reference proteome</keyword>
<dbReference type="RefSeq" id="WP_076960675.1">
    <property type="nucleotide sequence ID" value="NZ_MLCO01000525.1"/>
</dbReference>
<gene>
    <name evidence="1" type="ORF">BKE38_29330</name>
</gene>
<organism evidence="1 2">
    <name type="scientific">Teichococcus deserti</name>
    <dbReference type="NCBI Taxonomy" id="1817963"/>
    <lineage>
        <taxon>Bacteria</taxon>
        <taxon>Pseudomonadati</taxon>
        <taxon>Pseudomonadota</taxon>
        <taxon>Alphaproteobacteria</taxon>
        <taxon>Acetobacterales</taxon>
        <taxon>Roseomonadaceae</taxon>
        <taxon>Roseomonas</taxon>
    </lineage>
</organism>
<name>A0A1V2GU39_9PROT</name>
<dbReference type="Proteomes" id="UP000188879">
    <property type="component" value="Unassembled WGS sequence"/>
</dbReference>
<dbReference type="Pfam" id="PF11697">
    <property type="entry name" value="DUF3293"/>
    <property type="match status" value="1"/>
</dbReference>
<sequence>MVAAAQRWRAAYAATTYRARYRGRRVAVRLGQRGPGWVGQGAFVTGWNPRSVVQGRPANHRAQARLRAVLRGQGLRLAEGFGQPDDDHPGEPMLLAFPLRPALAARIGRAFRQNAVLLVAPRRPARLLWLR</sequence>
<evidence type="ECO:0008006" key="3">
    <source>
        <dbReference type="Google" id="ProtNLM"/>
    </source>
</evidence>